<dbReference type="CDD" id="cd00146">
    <property type="entry name" value="PKD"/>
    <property type="match status" value="1"/>
</dbReference>
<feature type="signal peptide" evidence="1">
    <location>
        <begin position="1"/>
        <end position="30"/>
    </location>
</feature>
<reference evidence="3 4" key="1">
    <citation type="submission" date="2021-01" db="EMBL/GenBank/DDBJ databases">
        <title>WGS of actinomycetes isolated from Thailand.</title>
        <authorList>
            <person name="Thawai C."/>
        </authorList>
    </citation>
    <scope>NUCLEOTIDE SEQUENCE [LARGE SCALE GENOMIC DNA]</scope>
    <source>
        <strain evidence="3 4">LPG 2</strain>
    </source>
</reference>
<dbReference type="EMBL" id="JAERRJ010000001">
    <property type="protein sequence ID" value="MBL1073556.1"/>
    <property type="molecule type" value="Genomic_DNA"/>
</dbReference>
<dbReference type="SUPFAM" id="SSF49299">
    <property type="entry name" value="PKD domain"/>
    <property type="match status" value="1"/>
</dbReference>
<dbReference type="Pfam" id="PF18911">
    <property type="entry name" value="PKD_4"/>
    <property type="match status" value="1"/>
</dbReference>
<gene>
    <name evidence="3" type="ORF">JK358_04045</name>
</gene>
<protein>
    <submittedName>
        <fullName evidence="3">PKD domain-containing protein</fullName>
    </submittedName>
</protein>
<dbReference type="Proteomes" id="UP000602198">
    <property type="component" value="Unassembled WGS sequence"/>
</dbReference>
<dbReference type="Gene3D" id="2.60.40.10">
    <property type="entry name" value="Immunoglobulins"/>
    <property type="match status" value="1"/>
</dbReference>
<sequence length="543" mass="57089">MKVWRSRRCRAALLPALLGAIAVCPIPAQAEPLSDLPLIIDVSTPPDGLCEGPLRGTTAVWYPAGVPAQAEVEWRILAGEQPIRSGITPVTTDVVTVGFDLRQDELPADGLLRVDARSRVPGGTVGEFGRAWKFRVSRDCRPLHVVSVGDSVLWGQRLDDDRSFAQLTAEALGEQTGRGAQVHDYSVAGAVLDAPGLPAANDDTRCPAAAAPADGEDLTDPSALADRTPDVFCQLAQAATEAEHGGYPIDLVLMNGCINDLDPFLGIPVGVTPGTAELSEAVRRECAGIGAEPENPAANVPYFSSAKSGYGGRGIQAAIERAHALAGGPKVLVANYFDGSDVEGMPDGLRQRWSEFVRVSAEVFRQAATQANAVAGTAYAVSADGLFDQGASGKPVSWMHPLGDETSSLRVLTCGHAATVRAQCHGVTGEPPNAREAERFADTFLLNPVVREWFGDGGSPGTGFTASRTTGPSGLTVHFDASQAGGGIREYEWFFGDGGHLAASGPHASHTYTAGGPHLPRLLVTDMTGHRRLYELDHPVMIG</sequence>
<dbReference type="InterPro" id="IPR035986">
    <property type="entry name" value="PKD_dom_sf"/>
</dbReference>
<accession>A0ABS1LZ78</accession>
<proteinExistence type="predicted"/>
<name>A0ABS1LZ78_9NOCA</name>
<evidence type="ECO:0000259" key="2">
    <source>
        <dbReference type="PROSITE" id="PS50093"/>
    </source>
</evidence>
<evidence type="ECO:0000313" key="3">
    <source>
        <dbReference type="EMBL" id="MBL1073556.1"/>
    </source>
</evidence>
<comment type="caution">
    <text evidence="3">The sequence shown here is derived from an EMBL/GenBank/DDBJ whole genome shotgun (WGS) entry which is preliminary data.</text>
</comment>
<dbReference type="InterPro" id="IPR013783">
    <property type="entry name" value="Ig-like_fold"/>
</dbReference>
<dbReference type="InterPro" id="IPR022409">
    <property type="entry name" value="PKD/Chitinase_dom"/>
</dbReference>
<organism evidence="3 4">
    <name type="scientific">Nocardia acididurans</name>
    <dbReference type="NCBI Taxonomy" id="2802282"/>
    <lineage>
        <taxon>Bacteria</taxon>
        <taxon>Bacillati</taxon>
        <taxon>Actinomycetota</taxon>
        <taxon>Actinomycetes</taxon>
        <taxon>Mycobacteriales</taxon>
        <taxon>Nocardiaceae</taxon>
        <taxon>Nocardia</taxon>
    </lineage>
</organism>
<dbReference type="InterPro" id="IPR000601">
    <property type="entry name" value="PKD_dom"/>
</dbReference>
<feature type="domain" description="PKD" evidence="2">
    <location>
        <begin position="460"/>
        <end position="529"/>
    </location>
</feature>
<dbReference type="PROSITE" id="PS50093">
    <property type="entry name" value="PKD"/>
    <property type="match status" value="1"/>
</dbReference>
<evidence type="ECO:0000256" key="1">
    <source>
        <dbReference type="SAM" id="SignalP"/>
    </source>
</evidence>
<feature type="chain" id="PRO_5047367661" evidence="1">
    <location>
        <begin position="31"/>
        <end position="543"/>
    </location>
</feature>
<dbReference type="RefSeq" id="WP_201943580.1">
    <property type="nucleotide sequence ID" value="NZ_JAERRJ010000001.1"/>
</dbReference>
<dbReference type="SMART" id="SM00089">
    <property type="entry name" value="PKD"/>
    <property type="match status" value="1"/>
</dbReference>
<dbReference type="SUPFAM" id="SSF52266">
    <property type="entry name" value="SGNH hydrolase"/>
    <property type="match status" value="1"/>
</dbReference>
<keyword evidence="4" id="KW-1185">Reference proteome</keyword>
<keyword evidence="1" id="KW-0732">Signal</keyword>
<evidence type="ECO:0000313" key="4">
    <source>
        <dbReference type="Proteomes" id="UP000602198"/>
    </source>
</evidence>